<comment type="subcellular location">
    <subcellularLocation>
        <location evidence="1">Membrane</location>
        <topology evidence="1">Multi-pass membrane protein</topology>
    </subcellularLocation>
</comment>
<dbReference type="PANTHER" id="PTHR38459">
    <property type="entry name" value="PROPHAGE BACTOPRENOL-LINKED GLUCOSE TRANSLOCASE HOMOLOG"/>
    <property type="match status" value="1"/>
</dbReference>
<feature type="domain" description="GtrA/DPMS transmembrane" evidence="7">
    <location>
        <begin position="12"/>
        <end position="127"/>
    </location>
</feature>
<dbReference type="Pfam" id="PF04138">
    <property type="entry name" value="GtrA_DPMS_TM"/>
    <property type="match status" value="1"/>
</dbReference>
<feature type="transmembrane region" description="Helical" evidence="6">
    <location>
        <begin position="76"/>
        <end position="96"/>
    </location>
</feature>
<feature type="transmembrane region" description="Helical" evidence="6">
    <location>
        <begin position="102"/>
        <end position="121"/>
    </location>
</feature>
<evidence type="ECO:0000313" key="9">
    <source>
        <dbReference type="Proteomes" id="UP000000545"/>
    </source>
</evidence>
<keyword evidence="5 6" id="KW-0472">Membrane</keyword>
<evidence type="ECO:0000256" key="6">
    <source>
        <dbReference type="SAM" id="Phobius"/>
    </source>
</evidence>
<evidence type="ECO:0000256" key="1">
    <source>
        <dbReference type="ARBA" id="ARBA00004141"/>
    </source>
</evidence>
<dbReference type="Proteomes" id="UP000000545">
    <property type="component" value="Chromosome"/>
</dbReference>
<dbReference type="InterPro" id="IPR051401">
    <property type="entry name" value="GtrA_CellWall_Glycosyl"/>
</dbReference>
<keyword evidence="9" id="KW-1185">Reference proteome</keyword>
<feature type="transmembrane region" description="Helical" evidence="6">
    <location>
        <begin position="12"/>
        <end position="31"/>
    </location>
</feature>
<feature type="transmembrane region" description="Helical" evidence="6">
    <location>
        <begin position="37"/>
        <end position="56"/>
    </location>
</feature>
<dbReference type="STRING" id="306537.jk1203"/>
<dbReference type="GO" id="GO:0000271">
    <property type="term" value="P:polysaccharide biosynthetic process"/>
    <property type="evidence" value="ECO:0007669"/>
    <property type="project" value="InterPro"/>
</dbReference>
<dbReference type="HOGENOM" id="CLU_083873_3_2_11"/>
<evidence type="ECO:0000313" key="8">
    <source>
        <dbReference type="EMBL" id="CAI37367.1"/>
    </source>
</evidence>
<dbReference type="InterPro" id="IPR007267">
    <property type="entry name" value="GtrA_DPMS_TM"/>
</dbReference>
<protein>
    <submittedName>
        <fullName evidence="8">Putative membrane protein</fullName>
    </submittedName>
</protein>
<evidence type="ECO:0000256" key="2">
    <source>
        <dbReference type="ARBA" id="ARBA00009399"/>
    </source>
</evidence>
<name>Q4JUZ0_CORJK</name>
<dbReference type="eggNOG" id="COG2246">
    <property type="taxonomic scope" value="Bacteria"/>
</dbReference>
<dbReference type="EMBL" id="CR931997">
    <property type="protein sequence ID" value="CAI37367.1"/>
    <property type="molecule type" value="Genomic_DNA"/>
</dbReference>
<dbReference type="RefSeq" id="WP_011273720.1">
    <property type="nucleotide sequence ID" value="NC_007164.1"/>
</dbReference>
<dbReference type="KEGG" id="cjk:jk1203"/>
<accession>Q4JUZ0</accession>
<evidence type="ECO:0000256" key="5">
    <source>
        <dbReference type="ARBA" id="ARBA00023136"/>
    </source>
</evidence>
<gene>
    <name evidence="8" type="ordered locus">jk1203</name>
</gene>
<dbReference type="GO" id="GO:0005886">
    <property type="term" value="C:plasma membrane"/>
    <property type="evidence" value="ECO:0007669"/>
    <property type="project" value="TreeGrafter"/>
</dbReference>
<comment type="similarity">
    <text evidence="2">Belongs to the GtrA family.</text>
</comment>
<dbReference type="OrthoDB" id="3828151at2"/>
<dbReference type="AlphaFoldDB" id="Q4JUZ0"/>
<reference evidence="8 9" key="1">
    <citation type="journal article" date="2005" name="J. Bacteriol.">
        <title>Complete genome sequence and analysis of the multiresistant nosocomial pathogen Corynebacterium jeikeium K411, a lipid-requiring bacterium of the human skin flora.</title>
        <authorList>
            <person name="Tauch A."/>
            <person name="Kaiser O."/>
            <person name="Hain T."/>
            <person name="Goesmann A."/>
            <person name="Weisshaar B."/>
            <person name="Albersmeier A."/>
            <person name="Bekel T."/>
            <person name="Bischoff N."/>
            <person name="Brune I."/>
            <person name="Chakraborty T."/>
            <person name="Kalinowski J."/>
            <person name="Meyer F."/>
            <person name="Rupp O."/>
            <person name="Schneiker S."/>
            <person name="Viehoever P."/>
            <person name="Puehler A."/>
        </authorList>
    </citation>
    <scope>NUCLEOTIDE SEQUENCE [LARGE SCALE GENOMIC DNA]</scope>
    <source>
        <strain evidence="8 9">K411</strain>
    </source>
</reference>
<sequence>MELPALTKKIGTFTLVGVVGACFDFGTRTLLLNLGVIGFVARACSYIVGSTVAYYLNSFFTFQGDRSGAEKARAAVVYTICFIAAVVVDALLRHWGADLPHALFWSWFVSQAVATVLNFVLQNTWVFRAQEAA</sequence>
<evidence type="ECO:0000256" key="3">
    <source>
        <dbReference type="ARBA" id="ARBA00022692"/>
    </source>
</evidence>
<proteinExistence type="inferred from homology"/>
<keyword evidence="4 6" id="KW-1133">Transmembrane helix</keyword>
<dbReference type="PATRIC" id="fig|306537.10.peg.1217"/>
<keyword evidence="3 6" id="KW-0812">Transmembrane</keyword>
<evidence type="ECO:0000256" key="4">
    <source>
        <dbReference type="ARBA" id="ARBA00022989"/>
    </source>
</evidence>
<evidence type="ECO:0000259" key="7">
    <source>
        <dbReference type="Pfam" id="PF04138"/>
    </source>
</evidence>
<organism evidence="8 9">
    <name type="scientific">Corynebacterium jeikeium (strain K411)</name>
    <dbReference type="NCBI Taxonomy" id="306537"/>
    <lineage>
        <taxon>Bacteria</taxon>
        <taxon>Bacillati</taxon>
        <taxon>Actinomycetota</taxon>
        <taxon>Actinomycetes</taxon>
        <taxon>Mycobacteriales</taxon>
        <taxon>Corynebacteriaceae</taxon>
        <taxon>Corynebacterium</taxon>
    </lineage>
</organism>
<dbReference type="PANTHER" id="PTHR38459:SF6">
    <property type="entry name" value="ARABINOGALACTAN BIOSYNTHESIS RECRUITING PROTEIN RV3789"/>
    <property type="match status" value="1"/>
</dbReference>